<comment type="caution">
    <text evidence="8">The sequence shown here is derived from an EMBL/GenBank/DDBJ whole genome shotgun (WGS) entry which is preliminary data.</text>
</comment>
<dbReference type="RefSeq" id="WP_108001940.1">
    <property type="nucleotide sequence ID" value="NZ_JBHEEX010000001.1"/>
</dbReference>
<dbReference type="InterPro" id="IPR053967">
    <property type="entry name" value="LlgE_F_G-like_D1"/>
</dbReference>
<evidence type="ECO:0000313" key="8">
    <source>
        <dbReference type="EMBL" id="PTM97689.1"/>
    </source>
</evidence>
<dbReference type="Pfam" id="PF00460">
    <property type="entry name" value="Flg_bb_rod"/>
    <property type="match status" value="1"/>
</dbReference>
<dbReference type="InterPro" id="IPR010930">
    <property type="entry name" value="Flg_bb/hook_C_dom"/>
</dbReference>
<dbReference type="PANTHER" id="PTHR30435">
    <property type="entry name" value="FLAGELLAR PROTEIN"/>
    <property type="match status" value="1"/>
</dbReference>
<feature type="domain" description="Flagellar basal-body/hook protein C-terminal" evidence="6">
    <location>
        <begin position="191"/>
        <end position="234"/>
    </location>
</feature>
<sequence>METGLYVSLSSQIALDRRLTTLADNVANANTVGFRATEIKFNDVVANNGKAKIAFVNEGNEYLSTRNGGMTETNGMLDFAIRGEAWFAVQTPAGQTLTRDGRFTLTENGDLVTLNGYPVLDAGGAPIQIDGNAGPVKISADGQLNQNGQPIAALGLFEADLSAGFVRAGNSGIIPTLAPEPVVDRMDVGVAQGFVEESNVNPISEMTQLITVTRAFESINSLLQQSESSIDNAIKTLGGSR</sequence>
<dbReference type="NCBIfam" id="NF009282">
    <property type="entry name" value="PRK12642.1"/>
    <property type="match status" value="1"/>
</dbReference>
<dbReference type="Proteomes" id="UP000241247">
    <property type="component" value="Unassembled WGS sequence"/>
</dbReference>
<evidence type="ECO:0000259" key="5">
    <source>
        <dbReference type="Pfam" id="PF00460"/>
    </source>
</evidence>
<dbReference type="NCBIfam" id="TIGR02490">
    <property type="entry name" value="flgF"/>
    <property type="match status" value="1"/>
</dbReference>
<feature type="domain" description="Flagellar basal body rod protein N-terminal" evidence="5">
    <location>
        <begin position="5"/>
        <end position="35"/>
    </location>
</feature>
<dbReference type="InterPro" id="IPR020013">
    <property type="entry name" value="Flagellar_FlgE/F/G"/>
</dbReference>
<dbReference type="InterPro" id="IPR037925">
    <property type="entry name" value="FlgE/F/G-like"/>
</dbReference>
<dbReference type="NCBIfam" id="TIGR03506">
    <property type="entry name" value="FlgEFG_subfam"/>
    <property type="match status" value="1"/>
</dbReference>
<keyword evidence="8" id="KW-0282">Flagellum</keyword>
<keyword evidence="9" id="KW-1185">Reference proteome</keyword>
<protein>
    <recommendedName>
        <fullName evidence="4">Flagellar basal-body rod protein FlgF</fullName>
    </recommendedName>
</protein>
<comment type="subunit">
    <text evidence="4">The basal body constitutes a major portion of the flagellar organelle and consists of five rings (E,L,P,S, and M) mounted on a central rod. The rod consists of about 26 subunits of FlgG in the distal portion, and FlgB, FlgC and FlgF are thought to build up the proximal portion of the rod with about 6 subunits each.</text>
</comment>
<organism evidence="8 9">
    <name type="scientific">Mycoplana dimorpha</name>
    <dbReference type="NCBI Taxonomy" id="28320"/>
    <lineage>
        <taxon>Bacteria</taxon>
        <taxon>Pseudomonadati</taxon>
        <taxon>Pseudomonadota</taxon>
        <taxon>Alphaproteobacteria</taxon>
        <taxon>Hyphomicrobiales</taxon>
        <taxon>Rhizobiaceae</taxon>
        <taxon>Mycoplana</taxon>
    </lineage>
</organism>
<dbReference type="GO" id="GO:0030694">
    <property type="term" value="C:bacterial-type flagellum basal body, rod"/>
    <property type="evidence" value="ECO:0007669"/>
    <property type="project" value="UniProtKB-UniRule"/>
</dbReference>
<reference evidence="8 9" key="1">
    <citation type="submission" date="2018-04" db="EMBL/GenBank/DDBJ databases">
        <title>Genomic Encyclopedia of Type Strains, Phase IV (KMG-IV): sequencing the most valuable type-strain genomes for metagenomic binning, comparative biology and taxonomic classification.</title>
        <authorList>
            <person name="Goeker M."/>
        </authorList>
    </citation>
    <scope>NUCLEOTIDE SEQUENCE [LARGE SCALE GENOMIC DNA]</scope>
    <source>
        <strain evidence="8 9">DSM 7138</strain>
    </source>
</reference>
<evidence type="ECO:0000259" key="7">
    <source>
        <dbReference type="Pfam" id="PF22692"/>
    </source>
</evidence>
<dbReference type="AlphaFoldDB" id="A0A2T5BFC1"/>
<dbReference type="GO" id="GO:0071978">
    <property type="term" value="P:bacterial-type flagellum-dependent swarming motility"/>
    <property type="evidence" value="ECO:0007669"/>
    <property type="project" value="TreeGrafter"/>
</dbReference>
<feature type="domain" description="Flagellar hook protein FlgE/F/G-like D1" evidence="7">
    <location>
        <begin position="80"/>
        <end position="144"/>
    </location>
</feature>
<dbReference type="InterPro" id="IPR012836">
    <property type="entry name" value="FlgF"/>
</dbReference>
<evidence type="ECO:0000256" key="1">
    <source>
        <dbReference type="ARBA" id="ARBA00004117"/>
    </source>
</evidence>
<evidence type="ECO:0000256" key="4">
    <source>
        <dbReference type="RuleBase" id="RU362116"/>
    </source>
</evidence>
<keyword evidence="8" id="KW-0969">Cilium</keyword>
<evidence type="ECO:0000313" key="9">
    <source>
        <dbReference type="Proteomes" id="UP000241247"/>
    </source>
</evidence>
<dbReference type="EMBL" id="PZZZ01000002">
    <property type="protein sequence ID" value="PTM97689.1"/>
    <property type="molecule type" value="Genomic_DNA"/>
</dbReference>
<keyword evidence="8" id="KW-0966">Cell projection</keyword>
<evidence type="ECO:0000256" key="3">
    <source>
        <dbReference type="ARBA" id="ARBA00023143"/>
    </source>
</evidence>
<dbReference type="PANTHER" id="PTHR30435:SF19">
    <property type="entry name" value="FLAGELLAR BASAL-BODY ROD PROTEIN FLGG"/>
    <property type="match status" value="1"/>
</dbReference>
<comment type="similarity">
    <text evidence="2 4">Belongs to the flagella basal body rod proteins family.</text>
</comment>
<dbReference type="Pfam" id="PF06429">
    <property type="entry name" value="Flg_bbr_C"/>
    <property type="match status" value="1"/>
</dbReference>
<proteinExistence type="inferred from homology"/>
<dbReference type="SUPFAM" id="SSF117143">
    <property type="entry name" value="Flagellar hook protein flgE"/>
    <property type="match status" value="1"/>
</dbReference>
<dbReference type="Pfam" id="PF22692">
    <property type="entry name" value="LlgE_F_G_D1"/>
    <property type="match status" value="1"/>
</dbReference>
<evidence type="ECO:0000256" key="2">
    <source>
        <dbReference type="ARBA" id="ARBA00009677"/>
    </source>
</evidence>
<comment type="subcellular location">
    <subcellularLocation>
        <location evidence="1 4">Bacterial flagellum basal body</location>
    </subcellularLocation>
</comment>
<name>A0A2T5BFC1_MYCDI</name>
<dbReference type="OrthoDB" id="9804559at2"/>
<gene>
    <name evidence="8" type="ORF">C7449_102568</name>
</gene>
<dbReference type="InterPro" id="IPR001444">
    <property type="entry name" value="Flag_bb_rod_N"/>
</dbReference>
<evidence type="ECO:0000259" key="6">
    <source>
        <dbReference type="Pfam" id="PF06429"/>
    </source>
</evidence>
<accession>A0A2T5BFC1</accession>
<keyword evidence="3 4" id="KW-0975">Bacterial flagellum</keyword>